<keyword evidence="11" id="KW-0808">Transferase</keyword>
<evidence type="ECO:0000259" key="10">
    <source>
        <dbReference type="PROSITE" id="PS50011"/>
    </source>
</evidence>
<evidence type="ECO:0000256" key="2">
    <source>
        <dbReference type="ARBA" id="ARBA00011534"/>
    </source>
</evidence>
<proteinExistence type="predicted"/>
<comment type="subunit">
    <text evidence="2">Component of the EKC/KEOPS complex composed of at least BUD32, CGI121, GON7, KAE1 and PCC1; the whole complex dimerizes.</text>
</comment>
<comment type="caution">
    <text evidence="11">The sequence shown here is derived from an EMBL/GenBank/DDBJ whole genome shotgun (WGS) entry which is preliminary data.</text>
</comment>
<evidence type="ECO:0000256" key="4">
    <source>
        <dbReference type="ARBA" id="ARBA00013948"/>
    </source>
</evidence>
<evidence type="ECO:0000256" key="5">
    <source>
        <dbReference type="ARBA" id="ARBA00019973"/>
    </source>
</evidence>
<dbReference type="InterPro" id="IPR053083">
    <property type="entry name" value="TF_kinase-domain_protein"/>
</dbReference>
<dbReference type="Gene3D" id="1.10.510.10">
    <property type="entry name" value="Transferase(Phosphotransferase) domain 1"/>
    <property type="match status" value="1"/>
</dbReference>
<dbReference type="EC" id="2.7.11.1" evidence="3"/>
<dbReference type="PROSITE" id="PS50011">
    <property type="entry name" value="PROTEIN_KINASE_DOM"/>
    <property type="match status" value="1"/>
</dbReference>
<dbReference type="Proteomes" id="UP001175001">
    <property type="component" value="Unassembled WGS sequence"/>
</dbReference>
<evidence type="ECO:0000256" key="7">
    <source>
        <dbReference type="ARBA" id="ARBA00033194"/>
    </source>
</evidence>
<accession>A0AA40CWR1</accession>
<comment type="catalytic activity">
    <reaction evidence="8">
        <text>L-threonyl-[protein] + ATP = O-phospho-L-threonyl-[protein] + ADP + H(+)</text>
        <dbReference type="Rhea" id="RHEA:46608"/>
        <dbReference type="Rhea" id="RHEA-COMP:11060"/>
        <dbReference type="Rhea" id="RHEA-COMP:11605"/>
        <dbReference type="ChEBI" id="CHEBI:15378"/>
        <dbReference type="ChEBI" id="CHEBI:30013"/>
        <dbReference type="ChEBI" id="CHEBI:30616"/>
        <dbReference type="ChEBI" id="CHEBI:61977"/>
        <dbReference type="ChEBI" id="CHEBI:456216"/>
        <dbReference type="EC" id="2.7.11.1"/>
    </reaction>
</comment>
<dbReference type="EMBL" id="JAUJDW010000022">
    <property type="protein sequence ID" value="KAK0654246.1"/>
    <property type="molecule type" value="Genomic_DNA"/>
</dbReference>
<reference evidence="11" key="1">
    <citation type="submission" date="2023-06" db="EMBL/GenBank/DDBJ databases">
        <title>Multi-omics analyses reveal the molecular pathogenesis toolkit of Lasiodiplodia hormozganensis, a cross-kingdom pathogen.</title>
        <authorList>
            <person name="Felix C."/>
            <person name="Meneses R."/>
            <person name="Goncalves M.F.M."/>
            <person name="Tilleman L."/>
            <person name="Duarte A.S."/>
            <person name="Jorrin-Novo J.V."/>
            <person name="Van De Peer Y."/>
            <person name="Deforce D."/>
            <person name="Van Nieuwerburgh F."/>
            <person name="Esteves A.C."/>
            <person name="Alves A."/>
        </authorList>
    </citation>
    <scope>NUCLEOTIDE SEQUENCE</scope>
    <source>
        <strain evidence="11">CBS 339.90</strain>
    </source>
</reference>
<dbReference type="GO" id="GO:0005524">
    <property type="term" value="F:ATP binding"/>
    <property type="evidence" value="ECO:0007669"/>
    <property type="project" value="InterPro"/>
</dbReference>
<dbReference type="Pfam" id="PF00069">
    <property type="entry name" value="Pkinase"/>
    <property type="match status" value="1"/>
</dbReference>
<feature type="domain" description="Protein kinase" evidence="10">
    <location>
        <begin position="1"/>
        <end position="226"/>
    </location>
</feature>
<evidence type="ECO:0000256" key="3">
    <source>
        <dbReference type="ARBA" id="ARBA00012513"/>
    </source>
</evidence>
<evidence type="ECO:0000313" key="12">
    <source>
        <dbReference type="Proteomes" id="UP001175001"/>
    </source>
</evidence>
<dbReference type="PANTHER" id="PTHR44305">
    <property type="entry name" value="SI:DKEY-192D15.2-RELATED"/>
    <property type="match status" value="1"/>
</dbReference>
<keyword evidence="11" id="KW-0418">Kinase</keyword>
<evidence type="ECO:0000256" key="1">
    <source>
        <dbReference type="ARBA" id="ARBA00003747"/>
    </source>
</evidence>
<evidence type="ECO:0000256" key="6">
    <source>
        <dbReference type="ARBA" id="ARBA00030980"/>
    </source>
</evidence>
<dbReference type="GO" id="GO:0004674">
    <property type="term" value="F:protein serine/threonine kinase activity"/>
    <property type="evidence" value="ECO:0007669"/>
    <property type="project" value="UniProtKB-EC"/>
</dbReference>
<organism evidence="11 12">
    <name type="scientific">Lasiodiplodia hormozganensis</name>
    <dbReference type="NCBI Taxonomy" id="869390"/>
    <lineage>
        <taxon>Eukaryota</taxon>
        <taxon>Fungi</taxon>
        <taxon>Dikarya</taxon>
        <taxon>Ascomycota</taxon>
        <taxon>Pezizomycotina</taxon>
        <taxon>Dothideomycetes</taxon>
        <taxon>Dothideomycetes incertae sedis</taxon>
        <taxon>Botryosphaeriales</taxon>
        <taxon>Botryosphaeriaceae</taxon>
        <taxon>Lasiodiplodia</taxon>
    </lineage>
</organism>
<protein>
    <recommendedName>
        <fullName evidence="5">EKC/KEOPS complex subunit BUD32</fullName>
        <ecNumber evidence="3">2.7.11.1</ecNumber>
    </recommendedName>
    <alternativeName>
        <fullName evidence="6 7">Atypical Serine/threonine protein kinase BUD32</fullName>
    </alternativeName>
    <alternativeName>
        <fullName evidence="4">EKC/KEOPS complex subunit bud32</fullName>
    </alternativeName>
</protein>
<dbReference type="InterPro" id="IPR000719">
    <property type="entry name" value="Prot_kinase_dom"/>
</dbReference>
<sequence>MVESFANMDTMMGAIIVEYHMAGDLSQLITESQKEIGTEAVKNIFKDLAAALAYCHYGIRAPDSPLPNWDAVIHKDIRLENIFLSPDNNAPGGLTSILGDFGSSTNEAAEVQLRRQPRGAIRPGADPDWLPPEAPRITAKSDVWGLATVMACVCQRVAQPRELRKTLGNYHVGGDDGRSHYEIHARYGRRFGEIVREMEREDVGRRWDSRKVFQEVEVGVVYTPWQGGDEEFIPLPR</sequence>
<evidence type="ECO:0000313" key="11">
    <source>
        <dbReference type="EMBL" id="KAK0654246.1"/>
    </source>
</evidence>
<dbReference type="InterPro" id="IPR008266">
    <property type="entry name" value="Tyr_kinase_AS"/>
</dbReference>
<dbReference type="SUPFAM" id="SSF56112">
    <property type="entry name" value="Protein kinase-like (PK-like)"/>
    <property type="match status" value="1"/>
</dbReference>
<comment type="catalytic activity">
    <reaction evidence="9">
        <text>L-seryl-[protein] + ATP = O-phospho-L-seryl-[protein] + ADP + H(+)</text>
        <dbReference type="Rhea" id="RHEA:17989"/>
        <dbReference type="Rhea" id="RHEA-COMP:9863"/>
        <dbReference type="Rhea" id="RHEA-COMP:11604"/>
        <dbReference type="ChEBI" id="CHEBI:15378"/>
        <dbReference type="ChEBI" id="CHEBI:29999"/>
        <dbReference type="ChEBI" id="CHEBI:30616"/>
        <dbReference type="ChEBI" id="CHEBI:83421"/>
        <dbReference type="ChEBI" id="CHEBI:456216"/>
        <dbReference type="EC" id="2.7.11.1"/>
    </reaction>
</comment>
<dbReference type="AlphaFoldDB" id="A0AA40CWR1"/>
<evidence type="ECO:0000256" key="8">
    <source>
        <dbReference type="ARBA" id="ARBA00047899"/>
    </source>
</evidence>
<dbReference type="PROSITE" id="PS00109">
    <property type="entry name" value="PROTEIN_KINASE_TYR"/>
    <property type="match status" value="1"/>
</dbReference>
<comment type="function">
    <text evidence="1">Component of the EKC/KEOPS complex that is required for the formation of a threonylcarbamoyl group on adenosine at position 37 (t(6)A37) in tRNAs that read codons beginning with adenine. The complex is probably involved in the transfer of the threonylcarbamoyl moiety of threonylcarbamoyl-AMP (TC-AMP) to the N6 group of A37. BUD32 has ATPase activity in the context of the EKC/KEOPS complex and likely plays a supporting role to the catalytic subunit KAE1. The EKC/KEOPS complex also promotes both telomere uncapping and telomere elongation. The complex is required for efficient recruitment of transcriptional coactivators.</text>
</comment>
<dbReference type="InterPro" id="IPR011009">
    <property type="entry name" value="Kinase-like_dom_sf"/>
</dbReference>
<name>A0AA40CWR1_9PEZI</name>
<evidence type="ECO:0000256" key="9">
    <source>
        <dbReference type="ARBA" id="ARBA00048679"/>
    </source>
</evidence>
<gene>
    <name evidence="11" type="primary">fin1</name>
    <name evidence="11" type="ORF">DIS24_g5364</name>
</gene>
<keyword evidence="12" id="KW-1185">Reference proteome</keyword>